<organism evidence="15 16">
    <name type="scientific">Helianthus annuus</name>
    <name type="common">Common sunflower</name>
    <dbReference type="NCBI Taxonomy" id="4232"/>
    <lineage>
        <taxon>Eukaryota</taxon>
        <taxon>Viridiplantae</taxon>
        <taxon>Streptophyta</taxon>
        <taxon>Embryophyta</taxon>
        <taxon>Tracheophyta</taxon>
        <taxon>Spermatophyta</taxon>
        <taxon>Magnoliopsida</taxon>
        <taxon>eudicotyledons</taxon>
        <taxon>Gunneridae</taxon>
        <taxon>Pentapetalae</taxon>
        <taxon>asterids</taxon>
        <taxon>campanulids</taxon>
        <taxon>Asterales</taxon>
        <taxon>Asteraceae</taxon>
        <taxon>Asteroideae</taxon>
        <taxon>Heliantheae alliance</taxon>
        <taxon>Heliantheae</taxon>
        <taxon>Helianthus</taxon>
    </lineage>
</organism>
<evidence type="ECO:0000256" key="10">
    <source>
        <dbReference type="ARBA" id="ARBA00023180"/>
    </source>
</evidence>
<keyword evidence="8 11" id="KW-1133">Transmembrane helix</keyword>
<feature type="domain" description="Disease resistance R13L4/SHOC-2-like LRR" evidence="14">
    <location>
        <begin position="229"/>
        <end position="436"/>
    </location>
</feature>
<evidence type="ECO:0000256" key="6">
    <source>
        <dbReference type="ARBA" id="ARBA00022729"/>
    </source>
</evidence>
<dbReference type="FunFam" id="3.80.10.10:FF:000129">
    <property type="entry name" value="Leucine-rich repeat receptor-like kinase"/>
    <property type="match status" value="1"/>
</dbReference>
<evidence type="ECO:0000256" key="5">
    <source>
        <dbReference type="ARBA" id="ARBA00022692"/>
    </source>
</evidence>
<dbReference type="InParanoid" id="A0A251U3V6"/>
<dbReference type="Gene3D" id="3.80.10.10">
    <property type="entry name" value="Ribonuclease Inhibitor"/>
    <property type="match status" value="4"/>
</dbReference>
<keyword evidence="10" id="KW-0325">Glycoprotein</keyword>
<evidence type="ECO:0000256" key="4">
    <source>
        <dbReference type="ARBA" id="ARBA00022614"/>
    </source>
</evidence>
<dbReference type="SMART" id="SM00369">
    <property type="entry name" value="LRR_TYP"/>
    <property type="match status" value="12"/>
</dbReference>
<keyword evidence="6 12" id="KW-0732">Signal</keyword>
<name>A0A251U3V6_HELAN</name>
<dbReference type="EMBL" id="CM007897">
    <property type="protein sequence ID" value="OTG17723.1"/>
    <property type="molecule type" value="Genomic_DNA"/>
</dbReference>
<evidence type="ECO:0000313" key="16">
    <source>
        <dbReference type="Proteomes" id="UP000215914"/>
    </source>
</evidence>
<dbReference type="GO" id="GO:0051707">
    <property type="term" value="P:response to other organism"/>
    <property type="evidence" value="ECO:0007669"/>
    <property type="project" value="UniProtKB-ARBA"/>
</dbReference>
<feature type="transmembrane region" description="Helical" evidence="11">
    <location>
        <begin position="902"/>
        <end position="923"/>
    </location>
</feature>
<keyword evidence="9 11" id="KW-0472">Membrane</keyword>
<dbReference type="STRING" id="4232.A0A251U3V6"/>
<dbReference type="FunFam" id="3.80.10.10:FF:000041">
    <property type="entry name" value="LRR receptor-like serine/threonine-protein kinase ERECTA"/>
    <property type="match status" value="1"/>
</dbReference>
<feature type="chain" id="PRO_5012332192" evidence="12">
    <location>
        <begin position="19"/>
        <end position="956"/>
    </location>
</feature>
<keyword evidence="16" id="KW-1185">Reference proteome</keyword>
<dbReference type="SUPFAM" id="SSF52058">
    <property type="entry name" value="L domain-like"/>
    <property type="match status" value="3"/>
</dbReference>
<dbReference type="Pfam" id="PF00560">
    <property type="entry name" value="LRR_1"/>
    <property type="match status" value="9"/>
</dbReference>
<dbReference type="FunFam" id="3.80.10.10:FF:000095">
    <property type="entry name" value="LRR receptor-like serine/threonine-protein kinase GSO1"/>
    <property type="match status" value="2"/>
</dbReference>
<dbReference type="InterPro" id="IPR055414">
    <property type="entry name" value="LRR_R13L4/SHOC2-like"/>
</dbReference>
<dbReference type="InterPro" id="IPR013210">
    <property type="entry name" value="LRR_N_plant-typ"/>
</dbReference>
<dbReference type="InterPro" id="IPR046956">
    <property type="entry name" value="RLP23-like"/>
</dbReference>
<dbReference type="Pfam" id="PF23598">
    <property type="entry name" value="LRR_14"/>
    <property type="match status" value="1"/>
</dbReference>
<dbReference type="Pfam" id="PF08263">
    <property type="entry name" value="LRRNT_2"/>
    <property type="match status" value="1"/>
</dbReference>
<comment type="similarity">
    <text evidence="2">Belongs to the RLP family.</text>
</comment>
<dbReference type="InterPro" id="IPR003591">
    <property type="entry name" value="Leu-rich_rpt_typical-subtyp"/>
</dbReference>
<dbReference type="PROSITE" id="PS51450">
    <property type="entry name" value="LRR"/>
    <property type="match status" value="1"/>
</dbReference>
<dbReference type="OMA" id="HENDLNG"/>
<evidence type="ECO:0000256" key="1">
    <source>
        <dbReference type="ARBA" id="ARBA00004251"/>
    </source>
</evidence>
<protein>
    <submittedName>
        <fullName evidence="15">Putative leucine-rich repeat protein, plant-type</fullName>
    </submittedName>
</protein>
<evidence type="ECO:0000256" key="2">
    <source>
        <dbReference type="ARBA" id="ARBA00009592"/>
    </source>
</evidence>
<evidence type="ECO:0000256" key="3">
    <source>
        <dbReference type="ARBA" id="ARBA00022475"/>
    </source>
</evidence>
<dbReference type="PANTHER" id="PTHR48063:SF106">
    <property type="entry name" value="LEUCINE-RICH REPEAT DOMAIN, L DOMAIN-LIKE PROTEIN-RELATED"/>
    <property type="match status" value="1"/>
</dbReference>
<evidence type="ECO:0000256" key="11">
    <source>
        <dbReference type="SAM" id="Phobius"/>
    </source>
</evidence>
<comment type="subcellular location">
    <subcellularLocation>
        <location evidence="1">Cell membrane</location>
        <topology evidence="1">Single-pass type I membrane protein</topology>
    </subcellularLocation>
</comment>
<feature type="signal peptide" evidence="12">
    <location>
        <begin position="1"/>
        <end position="18"/>
    </location>
</feature>
<dbReference type="GO" id="GO:0006952">
    <property type="term" value="P:defense response"/>
    <property type="evidence" value="ECO:0007669"/>
    <property type="project" value="UniProtKB-ARBA"/>
</dbReference>
<proteinExistence type="inferred from homology"/>
<evidence type="ECO:0000259" key="14">
    <source>
        <dbReference type="Pfam" id="PF23598"/>
    </source>
</evidence>
<dbReference type="GO" id="GO:0005886">
    <property type="term" value="C:plasma membrane"/>
    <property type="evidence" value="ECO:0007669"/>
    <property type="project" value="UniProtKB-SubCell"/>
</dbReference>
<dbReference type="InterPro" id="IPR001611">
    <property type="entry name" value="Leu-rich_rpt"/>
</dbReference>
<keyword evidence="4" id="KW-0433">Leucine-rich repeat</keyword>
<evidence type="ECO:0000256" key="9">
    <source>
        <dbReference type="ARBA" id="ARBA00023136"/>
    </source>
</evidence>
<keyword evidence="3" id="KW-1003">Cell membrane</keyword>
<gene>
    <name evidence="15" type="ORF">HannXRQ_Chr08g0215311</name>
</gene>
<keyword evidence="7" id="KW-0677">Repeat</keyword>
<dbReference type="Pfam" id="PF13855">
    <property type="entry name" value="LRR_8"/>
    <property type="match status" value="1"/>
</dbReference>
<dbReference type="AlphaFoldDB" id="A0A251U3V6"/>
<evidence type="ECO:0000259" key="13">
    <source>
        <dbReference type="Pfam" id="PF08263"/>
    </source>
</evidence>
<keyword evidence="5 11" id="KW-0812">Transmembrane</keyword>
<reference evidence="16" key="1">
    <citation type="journal article" date="2017" name="Nature">
        <title>The sunflower genome provides insights into oil metabolism, flowering and Asterid evolution.</title>
        <authorList>
            <person name="Badouin H."/>
            <person name="Gouzy J."/>
            <person name="Grassa C.J."/>
            <person name="Murat F."/>
            <person name="Staton S.E."/>
            <person name="Cottret L."/>
            <person name="Lelandais-Briere C."/>
            <person name="Owens G.L."/>
            <person name="Carrere S."/>
            <person name="Mayjonade B."/>
            <person name="Legrand L."/>
            <person name="Gill N."/>
            <person name="Kane N.C."/>
            <person name="Bowers J.E."/>
            <person name="Hubner S."/>
            <person name="Bellec A."/>
            <person name="Berard A."/>
            <person name="Berges H."/>
            <person name="Blanchet N."/>
            <person name="Boniface M.C."/>
            <person name="Brunel D."/>
            <person name="Catrice O."/>
            <person name="Chaidir N."/>
            <person name="Claudel C."/>
            <person name="Donnadieu C."/>
            <person name="Faraut T."/>
            <person name="Fievet G."/>
            <person name="Helmstetter N."/>
            <person name="King M."/>
            <person name="Knapp S.J."/>
            <person name="Lai Z."/>
            <person name="Le Paslier M.C."/>
            <person name="Lippi Y."/>
            <person name="Lorenzon L."/>
            <person name="Mandel J.R."/>
            <person name="Marage G."/>
            <person name="Marchand G."/>
            <person name="Marquand E."/>
            <person name="Bret-Mestries E."/>
            <person name="Morien E."/>
            <person name="Nambeesan S."/>
            <person name="Nguyen T."/>
            <person name="Pegot-Espagnet P."/>
            <person name="Pouilly N."/>
            <person name="Raftis F."/>
            <person name="Sallet E."/>
            <person name="Schiex T."/>
            <person name="Thomas J."/>
            <person name="Vandecasteele C."/>
            <person name="Vares D."/>
            <person name="Vear F."/>
            <person name="Vautrin S."/>
            <person name="Crespi M."/>
            <person name="Mangin B."/>
            <person name="Burke J.M."/>
            <person name="Salse J."/>
            <person name="Munos S."/>
            <person name="Vincourt P."/>
            <person name="Rieseberg L.H."/>
            <person name="Langlade N.B."/>
        </authorList>
    </citation>
    <scope>NUCLEOTIDE SEQUENCE [LARGE SCALE GENOMIC DNA]</scope>
    <source>
        <strain evidence="16">cv. SF193</strain>
    </source>
</reference>
<evidence type="ECO:0000256" key="8">
    <source>
        <dbReference type="ARBA" id="ARBA00022989"/>
    </source>
</evidence>
<feature type="transmembrane region" description="Helical" evidence="11">
    <location>
        <begin position="872"/>
        <end position="890"/>
    </location>
</feature>
<evidence type="ECO:0000256" key="7">
    <source>
        <dbReference type="ARBA" id="ARBA00022737"/>
    </source>
</evidence>
<feature type="domain" description="Leucine-rich repeat-containing N-terminal plant-type" evidence="13">
    <location>
        <begin position="32"/>
        <end position="69"/>
    </location>
</feature>
<evidence type="ECO:0000256" key="12">
    <source>
        <dbReference type="SAM" id="SignalP"/>
    </source>
</evidence>
<sequence>METRFLLIFTFLFFQTFGLSIITTSSNVICIASERQSLLIFKQTLKDKNNLLSTWHGVECCEWHGVLCDNQDGHVVKLDLRGQASLDKCLKGELSPSLQNLKHLRYLDVSMNDFSGSIPEFLGSFQCLEYLNLSGSFYSKAVPHHLGNLSRLQYLDLSNYIDGFIFPGPIMDDITWVSSLSSLRYLDLSGITIGSHIDWFHPIINMLPSLHTLKLAFTFISIPSIKFINFTSLYSLDLSMNGINSTIPISLANLTSLMHLNLNHNQFHGKIPDFNGMFSSLASIDLSFNSFNTPMPDVLCNLSSLVHLDLSRNMFTGPIPAKIGLLLRLEDLYLQNNQLSGNIPVSLGQLSKLKNLDLSHNSLVGVLTESHLAKLNSLNSLVLSYNSLPLNFSNGWIAPFKLQAFLASSCNIGPYFPKWLQTQTNLQRLDLSNSSIKDTMPEWFENILSHILYLDLSNNQISGKLPRFHFHSSNDIEDGILKMNSNKFDGSLATFPSNVKILDLSDNLLSGHLPQTDGTMNPSLQVVNLSNNRFIGTIPIHLCKVPSIILLDLSQNKFSGRLPGCIGNLTNLSVIDLTNNNMTGVVPSSLGCLKLLRSLHLHNNKFEGDIPSSFQNLTKLVTMDLGNNLFTGTIPFWIGEKLSKLRILNLQSNKFTGKIPRQICQLNVLQLLSIAHNSITGTIPDCLGNLSGMMITNSEDEFAHFYYMSDYEENILSYMKGRELHYTKIILYLVASLDLSSNNIVGEIPDALMNLVGLKSLNLSGNLLKGQIPMLIGDLDQLESLDLSMNNFSGRIPHSLTSLNFLSHLNLSFNNLSGTIPNGNQLQTLDDPSIYEGNNGLCGPPLLRSCNRNDVTDNHVGEDEGQDGTEGLWIYVGMGPGFVVGFMGLLGSLHFIRRWRVAYFETLGNIYGWITLLFALNLARLRRNIPFFSGCGQGRELASCASKILEYSMSHC</sequence>
<dbReference type="Proteomes" id="UP000215914">
    <property type="component" value="Chromosome 8"/>
</dbReference>
<dbReference type="PANTHER" id="PTHR48063">
    <property type="entry name" value="LRR RECEPTOR-LIKE KINASE"/>
    <property type="match status" value="1"/>
</dbReference>
<accession>A0A251U3V6</accession>
<dbReference type="InterPro" id="IPR032675">
    <property type="entry name" value="LRR_dom_sf"/>
</dbReference>
<evidence type="ECO:0000313" key="15">
    <source>
        <dbReference type="EMBL" id="OTG17723.1"/>
    </source>
</evidence>